<keyword evidence="1" id="KW-1133">Transmembrane helix</keyword>
<keyword evidence="1" id="KW-0812">Transmembrane</keyword>
<reference evidence="3 4" key="1">
    <citation type="submission" date="2017-08" db="EMBL/GenBank/DDBJ databases">
        <title>Draft genome sequence of filamentous cyanobacterium Calothrix elsteri CCALA 953.</title>
        <authorList>
            <person name="Gagunashvili A.N."/>
            <person name="Elster J."/>
            <person name="Andresson O.S."/>
        </authorList>
    </citation>
    <scope>NUCLEOTIDE SEQUENCE [LARGE SCALE GENOMIC DNA]</scope>
    <source>
        <strain evidence="3 4">CCALA 953</strain>
    </source>
</reference>
<evidence type="ECO:0000259" key="2">
    <source>
        <dbReference type="Pfam" id="PF07853"/>
    </source>
</evidence>
<feature type="transmembrane region" description="Helical" evidence="1">
    <location>
        <begin position="65"/>
        <end position="85"/>
    </location>
</feature>
<organism evidence="3 4">
    <name type="scientific">Brunnivagina elsteri CCALA 953</name>
    <dbReference type="NCBI Taxonomy" id="987040"/>
    <lineage>
        <taxon>Bacteria</taxon>
        <taxon>Bacillati</taxon>
        <taxon>Cyanobacteriota</taxon>
        <taxon>Cyanophyceae</taxon>
        <taxon>Nostocales</taxon>
        <taxon>Calotrichaceae</taxon>
        <taxon>Brunnivagina</taxon>
    </lineage>
</organism>
<feature type="domain" description="DUF1648" evidence="2">
    <location>
        <begin position="30"/>
        <end position="74"/>
    </location>
</feature>
<feature type="transmembrane region" description="Helical" evidence="1">
    <location>
        <begin position="106"/>
        <end position="127"/>
    </location>
</feature>
<feature type="transmembrane region" description="Helical" evidence="1">
    <location>
        <begin position="142"/>
        <end position="162"/>
    </location>
</feature>
<sequence>MNPMSYQPPVLMVPLTQQDKLLNKIAIAGFVALFLVAVYGTFVLPDTIPVHFGFNGRVNGWGSKSILWILPGLGLFIYGLLTLIARSPHNFNYLVEITEHNAFRQYQIATSTLNWLKTELVWIFAFMEWKIFNLATVENPSLGIWFLPAILLIIFGTIGYWLRQSFLAR</sequence>
<dbReference type="Proteomes" id="UP000218238">
    <property type="component" value="Unassembled WGS sequence"/>
</dbReference>
<proteinExistence type="predicted"/>
<keyword evidence="4" id="KW-1185">Reference proteome</keyword>
<dbReference type="InterPro" id="IPR012867">
    <property type="entry name" value="DUF1648"/>
</dbReference>
<evidence type="ECO:0000256" key="1">
    <source>
        <dbReference type="SAM" id="Phobius"/>
    </source>
</evidence>
<dbReference type="OrthoDB" id="9808690at2"/>
<evidence type="ECO:0000313" key="3">
    <source>
        <dbReference type="EMBL" id="PAX59858.1"/>
    </source>
</evidence>
<comment type="caution">
    <text evidence="3">The sequence shown here is derived from an EMBL/GenBank/DDBJ whole genome shotgun (WGS) entry which is preliminary data.</text>
</comment>
<evidence type="ECO:0000313" key="4">
    <source>
        <dbReference type="Proteomes" id="UP000218238"/>
    </source>
</evidence>
<keyword evidence="1" id="KW-0472">Membrane</keyword>
<feature type="transmembrane region" description="Helical" evidence="1">
    <location>
        <begin position="21"/>
        <end position="45"/>
    </location>
</feature>
<accession>A0A2A2TNZ8</accession>
<protein>
    <recommendedName>
        <fullName evidence="2">DUF1648 domain-containing protein</fullName>
    </recommendedName>
</protein>
<dbReference type="EMBL" id="NTFS01000033">
    <property type="protein sequence ID" value="PAX59858.1"/>
    <property type="molecule type" value="Genomic_DNA"/>
</dbReference>
<gene>
    <name evidence="3" type="ORF">CK510_04970</name>
</gene>
<dbReference type="AlphaFoldDB" id="A0A2A2TNZ8"/>
<name>A0A2A2TNZ8_9CYAN</name>
<dbReference type="Pfam" id="PF07853">
    <property type="entry name" value="DUF1648"/>
    <property type="match status" value="1"/>
</dbReference>